<reference evidence="2 3" key="1">
    <citation type="submission" date="2018-03" db="EMBL/GenBank/DDBJ databases">
        <title>The draft genome of Sphingosinicella sp. GL-C-18.</title>
        <authorList>
            <person name="Liu L."/>
            <person name="Li L."/>
            <person name="Liang L."/>
            <person name="Zhang X."/>
            <person name="Wang T."/>
        </authorList>
    </citation>
    <scope>NUCLEOTIDE SEQUENCE [LARGE SCALE GENOMIC DNA]</scope>
    <source>
        <strain evidence="2 3">GL-C-18</strain>
    </source>
</reference>
<protein>
    <submittedName>
        <fullName evidence="2">Uncharacterized protein</fullName>
    </submittedName>
</protein>
<evidence type="ECO:0000313" key="2">
    <source>
        <dbReference type="EMBL" id="PSJ36256.1"/>
    </source>
</evidence>
<proteinExistence type="predicted"/>
<dbReference type="RefSeq" id="WP_106516187.1">
    <property type="nucleotide sequence ID" value="NZ_PXYI01000016.1"/>
</dbReference>
<feature type="region of interest" description="Disordered" evidence="1">
    <location>
        <begin position="93"/>
        <end position="113"/>
    </location>
</feature>
<organism evidence="2 3">
    <name type="scientific">Allosphingosinicella deserti</name>
    <dbReference type="NCBI Taxonomy" id="2116704"/>
    <lineage>
        <taxon>Bacteria</taxon>
        <taxon>Pseudomonadati</taxon>
        <taxon>Pseudomonadota</taxon>
        <taxon>Alphaproteobacteria</taxon>
        <taxon>Sphingomonadales</taxon>
        <taxon>Sphingomonadaceae</taxon>
        <taxon>Allosphingosinicella</taxon>
    </lineage>
</organism>
<evidence type="ECO:0000313" key="3">
    <source>
        <dbReference type="Proteomes" id="UP000241167"/>
    </source>
</evidence>
<gene>
    <name evidence="2" type="ORF">C7I55_27100</name>
</gene>
<sequence>MMRWLGALGWFKWPSLILVASPIAAYPFWLRDTTPAEACGFVAFEGGLFRAHRRADGAFVLRPAMRAEEPPIALAAPEPIGFDSGGMIVKPGSISPDKLGCPSSESNEQPVTG</sequence>
<comment type="caution">
    <text evidence="2">The sequence shown here is derived from an EMBL/GenBank/DDBJ whole genome shotgun (WGS) entry which is preliminary data.</text>
</comment>
<feature type="compositionally biased region" description="Polar residues" evidence="1">
    <location>
        <begin position="103"/>
        <end position="113"/>
    </location>
</feature>
<dbReference type="Proteomes" id="UP000241167">
    <property type="component" value="Unassembled WGS sequence"/>
</dbReference>
<name>A0A2P7QEA0_9SPHN</name>
<keyword evidence="3" id="KW-1185">Reference proteome</keyword>
<evidence type="ECO:0000256" key="1">
    <source>
        <dbReference type="SAM" id="MobiDB-lite"/>
    </source>
</evidence>
<dbReference type="OrthoDB" id="9882666at2"/>
<dbReference type="EMBL" id="PXYI01000016">
    <property type="protein sequence ID" value="PSJ36256.1"/>
    <property type="molecule type" value="Genomic_DNA"/>
</dbReference>
<accession>A0A2P7QEA0</accession>
<dbReference type="AlphaFoldDB" id="A0A2P7QEA0"/>